<dbReference type="InterPro" id="IPR016208">
    <property type="entry name" value="Ald_Oxase/xanthine_DH-like"/>
</dbReference>
<evidence type="ECO:0000313" key="5">
    <source>
        <dbReference type="EMBL" id="MYZ49219.1"/>
    </source>
</evidence>
<feature type="compositionally biased region" description="Basic and acidic residues" evidence="3">
    <location>
        <begin position="1"/>
        <end position="10"/>
    </location>
</feature>
<dbReference type="Gene3D" id="3.30.365.10">
    <property type="entry name" value="Aldehyde oxidase/xanthine dehydrogenase, molybdopterin binding domain"/>
    <property type="match status" value="4"/>
</dbReference>
<dbReference type="SMART" id="SM01008">
    <property type="entry name" value="Ald_Xan_dh_C"/>
    <property type="match status" value="1"/>
</dbReference>
<dbReference type="Proteomes" id="UP000773614">
    <property type="component" value="Unassembled WGS sequence"/>
</dbReference>
<keyword evidence="6" id="KW-1185">Reference proteome</keyword>
<dbReference type="GO" id="GO:0005506">
    <property type="term" value="F:iron ion binding"/>
    <property type="evidence" value="ECO:0007669"/>
    <property type="project" value="InterPro"/>
</dbReference>
<protein>
    <submittedName>
        <fullName evidence="5">Xanthine dehydrogenase family protein molybdopterin-binding subunit</fullName>
    </submittedName>
</protein>
<dbReference type="InterPro" id="IPR000674">
    <property type="entry name" value="Ald_Oxase/Xan_DH_a/b"/>
</dbReference>
<dbReference type="InterPro" id="IPR008274">
    <property type="entry name" value="AldOxase/xan_DH_MoCoBD1"/>
</dbReference>
<dbReference type="AlphaFoldDB" id="A0A964WUN6"/>
<feature type="domain" description="Aldehyde oxidase/xanthine dehydrogenase a/b hammerhead" evidence="4">
    <location>
        <begin position="67"/>
        <end position="184"/>
    </location>
</feature>
<evidence type="ECO:0000256" key="2">
    <source>
        <dbReference type="ARBA" id="ARBA00023002"/>
    </source>
</evidence>
<dbReference type="Gene3D" id="3.90.1170.50">
    <property type="entry name" value="Aldehyde oxidase/xanthine dehydrogenase, a/b hammerhead"/>
    <property type="match status" value="1"/>
</dbReference>
<evidence type="ECO:0000256" key="3">
    <source>
        <dbReference type="SAM" id="MobiDB-lite"/>
    </source>
</evidence>
<dbReference type="InterPro" id="IPR036856">
    <property type="entry name" value="Ald_Oxase/Xan_DH_a/b_sf"/>
</dbReference>
<dbReference type="EMBL" id="SPKJ01000064">
    <property type="protein sequence ID" value="MYZ49219.1"/>
    <property type="molecule type" value="Genomic_DNA"/>
</dbReference>
<evidence type="ECO:0000259" key="4">
    <source>
        <dbReference type="SMART" id="SM01008"/>
    </source>
</evidence>
<name>A0A964WUN6_9HYPH</name>
<proteinExistence type="predicted"/>
<dbReference type="GO" id="GO:0016491">
    <property type="term" value="F:oxidoreductase activity"/>
    <property type="evidence" value="ECO:0007669"/>
    <property type="project" value="UniProtKB-KW"/>
</dbReference>
<dbReference type="InterPro" id="IPR037165">
    <property type="entry name" value="AldOxase/xan_DH_Mopterin-bd_sf"/>
</dbReference>
<dbReference type="Pfam" id="PF01315">
    <property type="entry name" value="Ald_Xan_dh_C"/>
    <property type="match status" value="1"/>
</dbReference>
<keyword evidence="1" id="KW-0500">Molybdenum</keyword>
<organism evidence="5 6">
    <name type="scientific">Propylenella binzhouense</name>
    <dbReference type="NCBI Taxonomy" id="2555902"/>
    <lineage>
        <taxon>Bacteria</taxon>
        <taxon>Pseudomonadati</taxon>
        <taxon>Pseudomonadota</taxon>
        <taxon>Alphaproteobacteria</taxon>
        <taxon>Hyphomicrobiales</taxon>
        <taxon>Propylenellaceae</taxon>
        <taxon>Propylenella</taxon>
    </lineage>
</organism>
<dbReference type="SUPFAM" id="SSF54665">
    <property type="entry name" value="CO dehydrogenase molybdoprotein N-domain-like"/>
    <property type="match status" value="1"/>
</dbReference>
<reference evidence="5" key="1">
    <citation type="submission" date="2019-03" db="EMBL/GenBank/DDBJ databases">
        <title>Afifella sp. nov., isolated from activated sludge.</title>
        <authorList>
            <person name="Li Q."/>
            <person name="Liu Y."/>
        </authorList>
    </citation>
    <scope>NUCLEOTIDE SEQUENCE</scope>
    <source>
        <strain evidence="5">L72</strain>
    </source>
</reference>
<dbReference type="PANTHER" id="PTHR11908:SF132">
    <property type="entry name" value="ALDEHYDE OXIDASE 1-RELATED"/>
    <property type="match status" value="1"/>
</dbReference>
<feature type="compositionally biased region" description="Acidic residues" evidence="3">
    <location>
        <begin position="26"/>
        <end position="38"/>
    </location>
</feature>
<comment type="caution">
    <text evidence="5">The sequence shown here is derived from an EMBL/GenBank/DDBJ whole genome shotgun (WGS) entry which is preliminary data.</text>
</comment>
<dbReference type="Pfam" id="PF20256">
    <property type="entry name" value="MoCoBD_2"/>
    <property type="match status" value="1"/>
</dbReference>
<keyword evidence="2" id="KW-0560">Oxidoreductase</keyword>
<feature type="compositionally biased region" description="Basic and acidic residues" evidence="3">
    <location>
        <begin position="59"/>
        <end position="72"/>
    </location>
</feature>
<evidence type="ECO:0000256" key="1">
    <source>
        <dbReference type="ARBA" id="ARBA00022505"/>
    </source>
</evidence>
<dbReference type="PANTHER" id="PTHR11908">
    <property type="entry name" value="XANTHINE DEHYDROGENASE"/>
    <property type="match status" value="1"/>
</dbReference>
<dbReference type="Pfam" id="PF02738">
    <property type="entry name" value="MoCoBD_1"/>
    <property type="match status" value="1"/>
</dbReference>
<accession>A0A964WUN6</accession>
<dbReference type="SUPFAM" id="SSF56003">
    <property type="entry name" value="Molybdenum cofactor-binding domain"/>
    <property type="match status" value="1"/>
</dbReference>
<sequence length="814" mass="85636">MLPHAFRNERAAGGMARSGPAVTSSDAEDSMDLEDESDLPAPTESDSRTPHQGRQGRSQRADERFVRGRGRYTDDVNLPGQLHAAFMRAPFAHGVLKAVDVEAAREMEGVVAVYTAQDLEGSGFGGLFSHVPPPGATYHNPERPLLARDRVRHLGEAVAMVVARTRDAAADAVDQIALDFDTLPAVADPTTAIGRDAAQIWPDAPGNVSFEWRTGDEAAVAEAMERAHRVVHLRLVNTRLVGNPLEPRSAIGAFDAATGRYTLHSGSQGAPALRDAICQDILKAPGDRLRVVTGDVGGGFGLKTPPYPEYGMLLFAARETGAPVKWTATRSETFLTDTHGRDSVMEGWLALDADGKFLALRTEIVGALGAYVSSAGAVVNTRNYAAGLAGPYLTPAIAVRSVNVFTNTVPTGPYRGAGRPEASYLLERLVDEGARALGIDPVELRRRNLVPPERMPYRMPLGNLYDSGDFPALLAKGIETSDWEGFEARRADAEARGMIRGRGLALFLEIAGGLLNEAAEIRFASDGMVEIRTAAQSTGQSHDRSLSALAARILQIPAERIVVVEGDSDATPGGAASVGSRTAMMTGAAVSAAAETVLQRGRTLAAEELEVAEADLEFVDGAFTVAGTDLRLPLLDLAARLRVRGGEATLDALEKVSADAATFPSGCHVAEVEIDPETGHLDIVSYAAVEDVGTVLNEAAVEGQVMGGATQGLGQTFLEHCVYDTEGQLITGSFTDYAMPRAAEVPSFRLAFSPTRSPSTPLGAKGAGEAGTTGALPAIMNAVADALASVGAAPVDMPAKAEILLQRLRDAGAA</sequence>
<feature type="region of interest" description="Disordered" evidence="3">
    <location>
        <begin position="1"/>
        <end position="72"/>
    </location>
</feature>
<evidence type="ECO:0000313" key="6">
    <source>
        <dbReference type="Proteomes" id="UP000773614"/>
    </source>
</evidence>
<dbReference type="InterPro" id="IPR046867">
    <property type="entry name" value="AldOxase/xan_DH_MoCoBD2"/>
</dbReference>
<gene>
    <name evidence="5" type="ORF">E4O86_16025</name>
</gene>